<dbReference type="Pfam" id="PF00787">
    <property type="entry name" value="PX"/>
    <property type="match status" value="1"/>
</dbReference>
<dbReference type="GO" id="GO:0005774">
    <property type="term" value="C:vacuolar membrane"/>
    <property type="evidence" value="ECO:0007669"/>
    <property type="project" value="UniProtKB-SubCell"/>
</dbReference>
<keyword evidence="4" id="KW-0926">Vacuole</keyword>
<feature type="region of interest" description="Disordered" evidence="10">
    <location>
        <begin position="391"/>
        <end position="421"/>
    </location>
</feature>
<dbReference type="PANTHER" id="PTHR10555">
    <property type="entry name" value="SORTING NEXIN"/>
    <property type="match status" value="1"/>
</dbReference>
<dbReference type="SUPFAM" id="SSF64268">
    <property type="entry name" value="PX domain"/>
    <property type="match status" value="1"/>
</dbReference>
<protein>
    <recommendedName>
        <fullName evidence="8">Endosomal/vacuolar adapter protein YPT35</fullName>
    </recommendedName>
    <alternativeName>
        <fullName evidence="9">PX domain-containing protein YPT35</fullName>
    </alternativeName>
</protein>
<dbReference type="CDD" id="cd07280">
    <property type="entry name" value="PX_YPT35"/>
    <property type="match status" value="1"/>
</dbReference>
<organism evidence="12 13">
    <name type="scientific">Cutaneotrichosporon oleaginosum</name>
    <dbReference type="NCBI Taxonomy" id="879819"/>
    <lineage>
        <taxon>Eukaryota</taxon>
        <taxon>Fungi</taxon>
        <taxon>Dikarya</taxon>
        <taxon>Basidiomycota</taxon>
        <taxon>Agaricomycotina</taxon>
        <taxon>Tremellomycetes</taxon>
        <taxon>Trichosporonales</taxon>
        <taxon>Trichosporonaceae</taxon>
        <taxon>Cutaneotrichosporon</taxon>
    </lineage>
</organism>
<dbReference type="STRING" id="879819.A0A0J0XM05"/>
<feature type="compositionally biased region" description="Low complexity" evidence="10">
    <location>
        <begin position="12"/>
        <end position="82"/>
    </location>
</feature>
<dbReference type="AlphaFoldDB" id="A0A0J0XM05"/>
<dbReference type="InterPro" id="IPR036871">
    <property type="entry name" value="PX_dom_sf"/>
</dbReference>
<proteinExistence type="inferred from homology"/>
<comment type="subcellular location">
    <subcellularLocation>
        <location evidence="2">Endosome</location>
    </subcellularLocation>
    <subcellularLocation>
        <location evidence="1">Vacuole membrane</location>
        <topology evidence="1">Peripheral membrane protein</topology>
    </subcellularLocation>
</comment>
<evidence type="ECO:0000256" key="4">
    <source>
        <dbReference type="ARBA" id="ARBA00022554"/>
    </source>
</evidence>
<evidence type="ECO:0000256" key="7">
    <source>
        <dbReference type="ARBA" id="ARBA00033728"/>
    </source>
</evidence>
<feature type="compositionally biased region" description="Basic and acidic residues" evidence="10">
    <location>
        <begin position="142"/>
        <end position="153"/>
    </location>
</feature>
<keyword evidence="13" id="KW-1185">Reference proteome</keyword>
<dbReference type="InterPro" id="IPR037917">
    <property type="entry name" value="Ypt35_PX"/>
</dbReference>
<dbReference type="Proteomes" id="UP000053611">
    <property type="component" value="Unassembled WGS sequence"/>
</dbReference>
<dbReference type="SMART" id="SM00312">
    <property type="entry name" value="PX"/>
    <property type="match status" value="1"/>
</dbReference>
<dbReference type="EMBL" id="KQ087209">
    <property type="protein sequence ID" value="KLT42093.1"/>
    <property type="molecule type" value="Genomic_DNA"/>
</dbReference>
<comment type="function">
    <text evidence="7">Recruits the lipid transfer protein VPS13 to endosomal and vacuolar membranes.</text>
</comment>
<evidence type="ECO:0000313" key="13">
    <source>
        <dbReference type="Proteomes" id="UP000053611"/>
    </source>
</evidence>
<comment type="similarity">
    <text evidence="3">Belongs to the YPT35 family.</text>
</comment>
<evidence type="ECO:0000256" key="9">
    <source>
        <dbReference type="ARBA" id="ARBA00033785"/>
    </source>
</evidence>
<feature type="domain" description="PX" evidence="11">
    <location>
        <begin position="280"/>
        <end position="395"/>
    </location>
</feature>
<evidence type="ECO:0000256" key="10">
    <source>
        <dbReference type="SAM" id="MobiDB-lite"/>
    </source>
</evidence>
<feature type="region of interest" description="Disordered" evidence="10">
    <location>
        <begin position="128"/>
        <end position="153"/>
    </location>
</feature>
<gene>
    <name evidence="12" type="ORF">CC85DRAFT_285861</name>
</gene>
<dbReference type="GO" id="GO:0032266">
    <property type="term" value="F:phosphatidylinositol-3-phosphate binding"/>
    <property type="evidence" value="ECO:0007669"/>
    <property type="project" value="InterPro"/>
</dbReference>
<evidence type="ECO:0000256" key="2">
    <source>
        <dbReference type="ARBA" id="ARBA00004177"/>
    </source>
</evidence>
<evidence type="ECO:0000256" key="3">
    <source>
        <dbReference type="ARBA" id="ARBA00007426"/>
    </source>
</evidence>
<dbReference type="OrthoDB" id="10254720at2759"/>
<name>A0A0J0XM05_9TREE</name>
<dbReference type="RefSeq" id="XP_018278584.1">
    <property type="nucleotide sequence ID" value="XM_018423286.1"/>
</dbReference>
<keyword evidence="5" id="KW-0967">Endosome</keyword>
<evidence type="ECO:0000256" key="1">
    <source>
        <dbReference type="ARBA" id="ARBA00004148"/>
    </source>
</evidence>
<evidence type="ECO:0000256" key="5">
    <source>
        <dbReference type="ARBA" id="ARBA00022753"/>
    </source>
</evidence>
<evidence type="ECO:0000313" key="12">
    <source>
        <dbReference type="EMBL" id="KLT42093.1"/>
    </source>
</evidence>
<dbReference type="Gene3D" id="3.30.1520.10">
    <property type="entry name" value="Phox-like domain"/>
    <property type="match status" value="1"/>
</dbReference>
<evidence type="ECO:0000256" key="8">
    <source>
        <dbReference type="ARBA" id="ARBA00033774"/>
    </source>
</evidence>
<dbReference type="GO" id="GO:0010008">
    <property type="term" value="C:endosome membrane"/>
    <property type="evidence" value="ECO:0007669"/>
    <property type="project" value="UniProtKB-SubCell"/>
</dbReference>
<reference evidence="12 13" key="1">
    <citation type="submission" date="2015-03" db="EMBL/GenBank/DDBJ databases">
        <title>Genomics and transcriptomics of the oil-accumulating basidiomycete yeast T. oleaginosus allow insights into substrate utilization and the diverse evolutionary trajectories of mating systems in fungi.</title>
        <authorList>
            <consortium name="DOE Joint Genome Institute"/>
            <person name="Kourist R."/>
            <person name="Kracht O."/>
            <person name="Bracharz F."/>
            <person name="Lipzen A."/>
            <person name="Nolan M."/>
            <person name="Ohm R."/>
            <person name="Grigoriev I."/>
            <person name="Sun S."/>
            <person name="Heitman J."/>
            <person name="Bruck T."/>
            <person name="Nowrousian M."/>
        </authorList>
    </citation>
    <scope>NUCLEOTIDE SEQUENCE [LARGE SCALE GENOMIC DNA]</scope>
    <source>
        <strain evidence="12 13">IBC0246</strain>
    </source>
</reference>
<feature type="compositionally biased region" description="Low complexity" evidence="10">
    <location>
        <begin position="405"/>
        <end position="415"/>
    </location>
</feature>
<accession>A0A0J0XM05</accession>
<dbReference type="PANTHER" id="PTHR10555:SF170">
    <property type="entry name" value="FI18122P1"/>
    <property type="match status" value="1"/>
</dbReference>
<dbReference type="GeneID" id="28983889"/>
<feature type="region of interest" description="Disordered" evidence="10">
    <location>
        <begin position="1"/>
        <end position="93"/>
    </location>
</feature>
<evidence type="ECO:0000256" key="6">
    <source>
        <dbReference type="ARBA" id="ARBA00023136"/>
    </source>
</evidence>
<dbReference type="PROSITE" id="PS50195">
    <property type="entry name" value="PX"/>
    <property type="match status" value="1"/>
</dbReference>
<sequence length="421" mass="45439">MTTPSTQPWRDPLPSSSSPRPRRLSSTPPLPGPSTSESTPKKPALVLLASSPSPTPSLSPLYSPSDESFAPSRPESPASPAFITTLEDVPDPRPSALLAPVRGLRALARVCAGGGAVAYAAARRRRRLDGDPDVDGDLGGSRGRDTAGWRSARPAEEGHTVQVLVGGRVSPALSYGSRPSGEWRPSMEERVSFERSSMDGREWMEERRPSFVEESVEGSVEGYTVDGSEASATPSTSVMSSSPAAIQEGQSGFRWPWSAASSSLEEGERPAPFAAEVAIKGWQVVGGKSWDDSAKVGAYVVYDIEIALRNGTTLSITRRYTEFVRLRDTLRRAYPHLRRTIPALPGKNHMHKFSPEFLEERRPRLQRFLRTVALHPEMGQGNGVLSQWVLGGPSGPPAPRNSARLGLTLPSLPGLGRHEPT</sequence>
<keyword evidence="6" id="KW-0472">Membrane</keyword>
<dbReference type="InterPro" id="IPR001683">
    <property type="entry name" value="PX_dom"/>
</dbReference>
<evidence type="ECO:0000259" key="11">
    <source>
        <dbReference type="PROSITE" id="PS50195"/>
    </source>
</evidence>